<evidence type="ECO:0000313" key="5">
    <source>
        <dbReference type="Proteomes" id="UP000001307"/>
    </source>
</evidence>
<dbReference type="EMBL" id="FN653052">
    <property type="protein sequence ID" value="CBY19580.1"/>
    <property type="molecule type" value="Genomic_DNA"/>
</dbReference>
<dbReference type="InParanoid" id="E4XHM3"/>
<dbReference type="CDD" id="cd10527">
    <property type="entry name" value="SET_LSMT"/>
    <property type="match status" value="1"/>
</dbReference>
<dbReference type="OrthoDB" id="42889at2759"/>
<organism evidence="4">
    <name type="scientific">Oikopleura dioica</name>
    <name type="common">Tunicate</name>
    <dbReference type="NCBI Taxonomy" id="34765"/>
    <lineage>
        <taxon>Eukaryota</taxon>
        <taxon>Metazoa</taxon>
        <taxon>Chordata</taxon>
        <taxon>Tunicata</taxon>
        <taxon>Appendicularia</taxon>
        <taxon>Copelata</taxon>
        <taxon>Oikopleuridae</taxon>
        <taxon>Oikopleura</taxon>
    </lineage>
</organism>
<feature type="domain" description="SET" evidence="3">
    <location>
        <begin position="220"/>
        <end position="330"/>
    </location>
</feature>
<reference evidence="4" key="1">
    <citation type="journal article" date="2010" name="Science">
        <title>Plasticity of animal genome architecture unmasked by rapid evolution of a pelagic tunicate.</title>
        <authorList>
            <person name="Denoeud F."/>
            <person name="Henriet S."/>
            <person name="Mungpakdee S."/>
            <person name="Aury J.M."/>
            <person name="Da Silva C."/>
            <person name="Brinkmann H."/>
            <person name="Mikhaleva J."/>
            <person name="Olsen L.C."/>
            <person name="Jubin C."/>
            <person name="Canestro C."/>
            <person name="Bouquet J.M."/>
            <person name="Danks G."/>
            <person name="Poulain J."/>
            <person name="Campsteijn C."/>
            <person name="Adamski M."/>
            <person name="Cross I."/>
            <person name="Yadetie F."/>
            <person name="Muffato M."/>
            <person name="Louis A."/>
            <person name="Butcher S."/>
            <person name="Tsagkogeorga G."/>
            <person name="Konrad A."/>
            <person name="Singh S."/>
            <person name="Jensen M.F."/>
            <person name="Cong E.H."/>
            <person name="Eikeseth-Otteraa H."/>
            <person name="Noel B."/>
            <person name="Anthouard V."/>
            <person name="Porcel B.M."/>
            <person name="Kachouri-Lafond R."/>
            <person name="Nishino A."/>
            <person name="Ugolini M."/>
            <person name="Chourrout P."/>
            <person name="Nishida H."/>
            <person name="Aasland R."/>
            <person name="Huzurbazar S."/>
            <person name="Westhof E."/>
            <person name="Delsuc F."/>
            <person name="Lehrach H."/>
            <person name="Reinhardt R."/>
            <person name="Weissenbach J."/>
            <person name="Roy S.W."/>
            <person name="Artiguenave F."/>
            <person name="Postlethwait J.H."/>
            <person name="Manak J.R."/>
            <person name="Thompson E.M."/>
            <person name="Jaillon O."/>
            <person name="Du Pasquier L."/>
            <person name="Boudinot P."/>
            <person name="Liberles D.A."/>
            <person name="Volff J.N."/>
            <person name="Philippe H."/>
            <person name="Lenhard B."/>
            <person name="Roest Crollius H."/>
            <person name="Wincker P."/>
            <person name="Chourrout D."/>
        </authorList>
    </citation>
    <scope>NUCLEOTIDE SEQUENCE [LARGE SCALE GENOMIC DNA]</scope>
</reference>
<evidence type="ECO:0000256" key="1">
    <source>
        <dbReference type="SAM" id="MobiDB-lite"/>
    </source>
</evidence>
<dbReference type="PANTHER" id="PTHR13271">
    <property type="entry name" value="UNCHARACTERIZED PUTATIVE METHYLTRANSFERASE"/>
    <property type="match status" value="1"/>
</dbReference>
<dbReference type="InterPro" id="IPR050600">
    <property type="entry name" value="SETD3_SETD6_MTase"/>
</dbReference>
<dbReference type="InterPro" id="IPR001214">
    <property type="entry name" value="SET_dom"/>
</dbReference>
<dbReference type="Pfam" id="PF00856">
    <property type="entry name" value="SET"/>
    <property type="match status" value="1"/>
</dbReference>
<name>E4XHM3_OIKDI</name>
<evidence type="ECO:0000313" key="4">
    <source>
        <dbReference type="EMBL" id="CBY19580.1"/>
    </source>
</evidence>
<keyword evidence="2" id="KW-0812">Transmembrane</keyword>
<feature type="region of interest" description="Disordered" evidence="1">
    <location>
        <begin position="628"/>
        <end position="682"/>
    </location>
</feature>
<dbReference type="InterPro" id="IPR046341">
    <property type="entry name" value="SET_dom_sf"/>
</dbReference>
<feature type="compositionally biased region" description="Basic and acidic residues" evidence="1">
    <location>
        <begin position="636"/>
        <end position="645"/>
    </location>
</feature>
<keyword evidence="5" id="KW-1185">Reference proteome</keyword>
<dbReference type="AlphaFoldDB" id="E4XHM3"/>
<protein>
    <recommendedName>
        <fullName evidence="3">SET domain-containing protein</fullName>
    </recommendedName>
</protein>
<feature type="transmembrane region" description="Helical" evidence="2">
    <location>
        <begin position="67"/>
        <end position="95"/>
    </location>
</feature>
<feature type="compositionally biased region" description="Polar residues" evidence="1">
    <location>
        <begin position="649"/>
        <end position="669"/>
    </location>
</feature>
<dbReference type="Proteomes" id="UP000001307">
    <property type="component" value="Unassembled WGS sequence"/>
</dbReference>
<dbReference type="SUPFAM" id="SSF82199">
    <property type="entry name" value="SET domain"/>
    <property type="match status" value="1"/>
</dbReference>
<gene>
    <name evidence="4" type="ORF">GSOID_T00011002001</name>
</gene>
<evidence type="ECO:0000256" key="2">
    <source>
        <dbReference type="SAM" id="Phobius"/>
    </source>
</evidence>
<dbReference type="PROSITE" id="PS50280">
    <property type="entry name" value="SET"/>
    <property type="match status" value="1"/>
</dbReference>
<dbReference type="Gene3D" id="3.90.1410.10">
    <property type="entry name" value="set domain protein methyltransferase, domain 1"/>
    <property type="match status" value="1"/>
</dbReference>
<keyword evidence="2" id="KW-0472">Membrane</keyword>
<accession>E4XHM3</accession>
<sequence length="791" mass="90404">MTRKLKKLIVLENKNKNISKSQDFLIGIAKIVEGKRTYAKLVSHFKEAGFSAKEYEILFSANQMRAWVLFIFPQAFSIWIFHYFTAPMSVLAIFYNRKQCDKMMVPSGFILDLQFILDKFCNTFEFFDTYAVSCYPEKVAVPAEDVFIHFLCTEEKQKKASRVAGWISSLPRESYNLPFNWPADLQKCVCDDSLQLAIKAQVADFNTLIARFEHYSTVIDDVKFSRDTLAWAYSVWSARLFELPQYPESSSNSVNLPKWLDNDPNDLRSFAFLPIFDLLNHSSTPNVFLDIREKHVWDKTKKIHPEEKFVLSLEAKTKIAKGEELRMSYGNLSDRDLFLKYGFVLKKGENKVARVLLSPKIIHDIGIRASGAYCSYDALNVKVKERKEVIRELCVDDFYLEKAGDDTTTSLYKAALAFLLPGSTKESIILHIKERLGVNQKTKIALKHFYVFIAESIKSKIKEELAELEFRMCRERNPVKYHLLKSLKENEIALASELYEMHNNQLELLKSNEKEGKSQMTSRTFNADFNEASTSGNQNILSRIREKLARKSRRSEDTKVVSVAERTAGFAKVINEKQIIRESVARNIPIRKSLTRTEIKRRRESDSDMSVDSGYSYKTDASKSSFFSTSSIYSSDRPRSGRTYERPQFSPTASVTRSNRSTDRASMSRTNERGSFFNRSDSVERRTRVNAAINNYSSSPSASTFSSSARYDRSYRVPTLSSSSYTSSSSSSALMSSGRYSSRLGAVSASLNAIIATQTRYSSSTRFQNTASTSITRIRTCMFSNINRFIK</sequence>
<evidence type="ECO:0000259" key="3">
    <source>
        <dbReference type="PROSITE" id="PS50280"/>
    </source>
</evidence>
<proteinExistence type="predicted"/>
<keyword evidence="2" id="KW-1133">Transmembrane helix</keyword>
<dbReference type="GO" id="GO:0016279">
    <property type="term" value="F:protein-lysine N-methyltransferase activity"/>
    <property type="evidence" value="ECO:0007669"/>
    <property type="project" value="TreeGrafter"/>
</dbReference>